<keyword evidence="2" id="KW-1185">Reference proteome</keyword>
<proteinExistence type="predicted"/>
<reference evidence="1" key="1">
    <citation type="submission" date="2023-03" db="EMBL/GenBank/DDBJ databases">
        <title>Massive genome expansion in bonnet fungi (Mycena s.s.) driven by repeated elements and novel gene families across ecological guilds.</title>
        <authorList>
            <consortium name="Lawrence Berkeley National Laboratory"/>
            <person name="Harder C.B."/>
            <person name="Miyauchi S."/>
            <person name="Viragh M."/>
            <person name="Kuo A."/>
            <person name="Thoen E."/>
            <person name="Andreopoulos B."/>
            <person name="Lu D."/>
            <person name="Skrede I."/>
            <person name="Drula E."/>
            <person name="Henrissat B."/>
            <person name="Morin E."/>
            <person name="Kohler A."/>
            <person name="Barry K."/>
            <person name="LaButti K."/>
            <person name="Morin E."/>
            <person name="Salamov A."/>
            <person name="Lipzen A."/>
            <person name="Mereny Z."/>
            <person name="Hegedus B."/>
            <person name="Baldrian P."/>
            <person name="Stursova M."/>
            <person name="Weitz H."/>
            <person name="Taylor A."/>
            <person name="Grigoriev I.V."/>
            <person name="Nagy L.G."/>
            <person name="Martin F."/>
            <person name="Kauserud H."/>
        </authorList>
    </citation>
    <scope>NUCLEOTIDE SEQUENCE</scope>
    <source>
        <strain evidence="1">CBHHK182m</strain>
    </source>
</reference>
<protein>
    <submittedName>
        <fullName evidence="1">Uncharacterized protein</fullName>
    </submittedName>
</protein>
<evidence type="ECO:0000313" key="1">
    <source>
        <dbReference type="EMBL" id="KAJ7777010.1"/>
    </source>
</evidence>
<sequence>MFWNSMPLIVDRRWRHTDRESEPVNGRHLALLAVVLPPLRPVAVYLGFPFQQNPARRGFFETDVHVVSHTPLVSDLLRAVRGLRRISDQVLGPICVESQSEDIRVACSQSMVEVHEMDSNLHGEPAMRAPTPRNDEPGRLWFSLANGFREVGALRDHLQNSNHVLARASHNNTSIQTFGSHTLDIDTPLFVLYIYPANVPPPAPTAPQLPLQNALLPAAAAGSRSRTHAHPSTPSEAQYLLTFLPKLLRATVFLDEKFQPEAVDLALLREASYGSAYLQIREALIIEQIFRTCSNRGLIRLDIAVWAGVNANTYSNQLTYARDARATLRLLRTRTAEQLAAQSPDVMAKEGLLKGFLNTCFQAALLPKTWNIRSSSSSTTKMFTVQQKVNPFKTELTPYATSRRGFKAEELTVC</sequence>
<dbReference type="EMBL" id="JARKIB010000008">
    <property type="protein sequence ID" value="KAJ7777010.1"/>
    <property type="molecule type" value="Genomic_DNA"/>
</dbReference>
<gene>
    <name evidence="1" type="ORF">B0H16DRAFT_1449158</name>
</gene>
<name>A0AAD7K717_9AGAR</name>
<dbReference type="Proteomes" id="UP001215598">
    <property type="component" value="Unassembled WGS sequence"/>
</dbReference>
<organism evidence="1 2">
    <name type="scientific">Mycena metata</name>
    <dbReference type="NCBI Taxonomy" id="1033252"/>
    <lineage>
        <taxon>Eukaryota</taxon>
        <taxon>Fungi</taxon>
        <taxon>Dikarya</taxon>
        <taxon>Basidiomycota</taxon>
        <taxon>Agaricomycotina</taxon>
        <taxon>Agaricomycetes</taxon>
        <taxon>Agaricomycetidae</taxon>
        <taxon>Agaricales</taxon>
        <taxon>Marasmiineae</taxon>
        <taxon>Mycenaceae</taxon>
        <taxon>Mycena</taxon>
    </lineage>
</organism>
<comment type="caution">
    <text evidence="1">The sequence shown here is derived from an EMBL/GenBank/DDBJ whole genome shotgun (WGS) entry which is preliminary data.</text>
</comment>
<dbReference type="AlphaFoldDB" id="A0AAD7K717"/>
<evidence type="ECO:0000313" key="2">
    <source>
        <dbReference type="Proteomes" id="UP001215598"/>
    </source>
</evidence>
<accession>A0AAD7K717</accession>